<gene>
    <name evidence="9" type="ORF">LCGC14_0611690</name>
</gene>
<keyword evidence="6" id="KW-0472">Membrane</keyword>
<evidence type="ECO:0000313" key="9">
    <source>
        <dbReference type="EMBL" id="KKN52525.1"/>
    </source>
</evidence>
<dbReference type="Pfam" id="PF00989">
    <property type="entry name" value="PAS"/>
    <property type="match status" value="1"/>
</dbReference>
<evidence type="ECO:0000256" key="6">
    <source>
        <dbReference type="SAM" id="Phobius"/>
    </source>
</evidence>
<comment type="caution">
    <text evidence="9">The sequence shown here is derived from an EMBL/GenBank/DDBJ whole genome shotgun (WGS) entry which is preliminary data.</text>
</comment>
<evidence type="ECO:0000256" key="4">
    <source>
        <dbReference type="ARBA" id="ARBA00022679"/>
    </source>
</evidence>
<dbReference type="GO" id="GO:0004673">
    <property type="term" value="F:protein histidine kinase activity"/>
    <property type="evidence" value="ECO:0007669"/>
    <property type="project" value="UniProtKB-EC"/>
</dbReference>
<evidence type="ECO:0000259" key="8">
    <source>
        <dbReference type="PROSITE" id="PS50113"/>
    </source>
</evidence>
<accession>A0A0F9R7I7</accession>
<dbReference type="InterPro" id="IPR000700">
    <property type="entry name" value="PAS-assoc_C"/>
</dbReference>
<dbReference type="InterPro" id="IPR013655">
    <property type="entry name" value="PAS_fold_3"/>
</dbReference>
<evidence type="ECO:0000256" key="5">
    <source>
        <dbReference type="ARBA" id="ARBA00022777"/>
    </source>
</evidence>
<dbReference type="SMART" id="SM00086">
    <property type="entry name" value="PAC"/>
    <property type="match status" value="2"/>
</dbReference>
<dbReference type="SMART" id="SM00091">
    <property type="entry name" value="PAS"/>
    <property type="match status" value="3"/>
</dbReference>
<dbReference type="Pfam" id="PF08447">
    <property type="entry name" value="PAS_3"/>
    <property type="match status" value="1"/>
</dbReference>
<evidence type="ECO:0000256" key="3">
    <source>
        <dbReference type="ARBA" id="ARBA00022553"/>
    </source>
</evidence>
<dbReference type="EMBL" id="LAZR01001015">
    <property type="protein sequence ID" value="KKN52525.1"/>
    <property type="molecule type" value="Genomic_DNA"/>
</dbReference>
<dbReference type="GO" id="GO:0006355">
    <property type="term" value="P:regulation of DNA-templated transcription"/>
    <property type="evidence" value="ECO:0007669"/>
    <property type="project" value="InterPro"/>
</dbReference>
<keyword evidence="5" id="KW-0418">Kinase</keyword>
<name>A0A0F9R7I7_9ZZZZ</name>
<dbReference type="PANTHER" id="PTHR43304">
    <property type="entry name" value="PHYTOCHROME-LIKE PROTEIN CPH1"/>
    <property type="match status" value="1"/>
</dbReference>
<protein>
    <recommendedName>
        <fullName evidence="2">histidine kinase</fullName>
        <ecNumber evidence="2">2.7.13.3</ecNumber>
    </recommendedName>
</protein>
<dbReference type="EC" id="2.7.13.3" evidence="2"/>
<dbReference type="InterPro" id="IPR052162">
    <property type="entry name" value="Sensor_kinase/Photoreceptor"/>
</dbReference>
<keyword evidence="4" id="KW-0808">Transferase</keyword>
<keyword evidence="3" id="KW-0597">Phosphoprotein</keyword>
<proteinExistence type="predicted"/>
<dbReference type="PANTHER" id="PTHR43304:SF1">
    <property type="entry name" value="PAC DOMAIN-CONTAINING PROTEIN"/>
    <property type="match status" value="1"/>
</dbReference>
<dbReference type="Pfam" id="PF13426">
    <property type="entry name" value="PAS_9"/>
    <property type="match status" value="1"/>
</dbReference>
<evidence type="ECO:0000256" key="1">
    <source>
        <dbReference type="ARBA" id="ARBA00000085"/>
    </source>
</evidence>
<keyword evidence="6" id="KW-1133">Transmembrane helix</keyword>
<reference evidence="9" key="1">
    <citation type="journal article" date="2015" name="Nature">
        <title>Complex archaea that bridge the gap between prokaryotes and eukaryotes.</title>
        <authorList>
            <person name="Spang A."/>
            <person name="Saw J.H."/>
            <person name="Jorgensen S.L."/>
            <person name="Zaremba-Niedzwiedzka K."/>
            <person name="Martijn J."/>
            <person name="Lind A.E."/>
            <person name="van Eijk R."/>
            <person name="Schleper C."/>
            <person name="Guy L."/>
            <person name="Ettema T.J."/>
        </authorList>
    </citation>
    <scope>NUCLEOTIDE SEQUENCE</scope>
</reference>
<organism evidence="9">
    <name type="scientific">marine sediment metagenome</name>
    <dbReference type="NCBI Taxonomy" id="412755"/>
    <lineage>
        <taxon>unclassified sequences</taxon>
        <taxon>metagenomes</taxon>
        <taxon>ecological metagenomes</taxon>
    </lineage>
</organism>
<feature type="domain" description="PAC" evidence="8">
    <location>
        <begin position="271"/>
        <end position="323"/>
    </location>
</feature>
<dbReference type="InterPro" id="IPR000014">
    <property type="entry name" value="PAS"/>
</dbReference>
<comment type="catalytic activity">
    <reaction evidence="1">
        <text>ATP + protein L-histidine = ADP + protein N-phospho-L-histidine.</text>
        <dbReference type="EC" id="2.7.13.3"/>
    </reaction>
</comment>
<keyword evidence="6" id="KW-0812">Transmembrane</keyword>
<dbReference type="InterPro" id="IPR013767">
    <property type="entry name" value="PAS_fold"/>
</dbReference>
<feature type="transmembrane region" description="Helical" evidence="6">
    <location>
        <begin position="36"/>
        <end position="56"/>
    </location>
</feature>
<dbReference type="SUPFAM" id="SSF55785">
    <property type="entry name" value="PYP-like sensor domain (PAS domain)"/>
    <property type="match status" value="3"/>
</dbReference>
<dbReference type="Gene3D" id="3.30.450.20">
    <property type="entry name" value="PAS domain"/>
    <property type="match status" value="3"/>
</dbReference>
<feature type="domain" description="PAS" evidence="7">
    <location>
        <begin position="204"/>
        <end position="267"/>
    </location>
</feature>
<dbReference type="PROSITE" id="PS50113">
    <property type="entry name" value="PAC"/>
    <property type="match status" value="1"/>
</dbReference>
<dbReference type="InterPro" id="IPR035965">
    <property type="entry name" value="PAS-like_dom_sf"/>
</dbReference>
<evidence type="ECO:0000256" key="2">
    <source>
        <dbReference type="ARBA" id="ARBA00012438"/>
    </source>
</evidence>
<dbReference type="AlphaFoldDB" id="A0A0F9R7I7"/>
<evidence type="ECO:0000259" key="7">
    <source>
        <dbReference type="PROSITE" id="PS50112"/>
    </source>
</evidence>
<dbReference type="PROSITE" id="PS50112">
    <property type="entry name" value="PAS"/>
    <property type="match status" value="1"/>
</dbReference>
<dbReference type="InterPro" id="IPR001610">
    <property type="entry name" value="PAC"/>
</dbReference>
<dbReference type="CDD" id="cd00130">
    <property type="entry name" value="PAS"/>
    <property type="match status" value="3"/>
</dbReference>
<dbReference type="NCBIfam" id="TIGR00229">
    <property type="entry name" value="sensory_box"/>
    <property type="match status" value="1"/>
</dbReference>
<sequence>MTLLLLCMATLSTIFMITFGMWWENSAPFTVHMTALIMFIVTIFSLILLITVYPILRPRFTSNTKHNNLDHLSWCTDASSKLSTPAAVLRGYTVIFTNNMFLDELGLSGSNDQVIGMPITNLVHPSEHDNLAQMIAMSTGALENNEITTIRMLYVDGTSIPVHISLSPLQQSGESNLNLLQFTTSSHHKAVASPLIDQFDSRFILDSVEQIMFQINVDQQLIFINPSWERMLDYTLVESINKSLLSFIHPEDTQLFEARLGPLSRGQRKSCHLQTRLIAKNGCPLWVEMRASTASSLKGEFTSVIGSFTDISRMKQTEISMKANRKDPIDMILSGFPSMVYRCKNDRSWSFEFTSDGCLELTEYEAYEIAKSPGFSYMQIIHEQDKTNVWEYVQQQIIKEQKFQLIYRIITRTGKIKWVLEQGQGIYSSTGDLLSLEGLITQISHANSNINPALLSLQSLLVLPENQSVNYYMQL</sequence>